<reference evidence="1" key="1">
    <citation type="thesis" date="2020" institute="ProQuest LLC" country="789 East Eisenhower Parkway, Ann Arbor, MI, USA">
        <title>Comparative Genomics and Chromosome Evolution.</title>
        <authorList>
            <person name="Mudd A.B."/>
        </authorList>
    </citation>
    <scope>NUCLEOTIDE SEQUENCE</scope>
    <source>
        <strain evidence="1">HN-11 Male</strain>
        <tissue evidence="1">Kidney and liver</tissue>
    </source>
</reference>
<comment type="caution">
    <text evidence="1">The sequence shown here is derived from an EMBL/GenBank/DDBJ whole genome shotgun (WGS) entry which is preliminary data.</text>
</comment>
<name>A0A8J6ERK2_ELECQ</name>
<keyword evidence="2" id="KW-1185">Reference proteome</keyword>
<accession>A0A8J6ERK2</accession>
<dbReference type="Proteomes" id="UP000770717">
    <property type="component" value="Unassembled WGS sequence"/>
</dbReference>
<dbReference type="AlphaFoldDB" id="A0A8J6ERK2"/>
<proteinExistence type="predicted"/>
<evidence type="ECO:0000313" key="1">
    <source>
        <dbReference type="EMBL" id="KAG9473731.1"/>
    </source>
</evidence>
<dbReference type="EMBL" id="WNTK01000013">
    <property type="protein sequence ID" value="KAG9473731.1"/>
    <property type="molecule type" value="Genomic_DNA"/>
</dbReference>
<organism evidence="1 2">
    <name type="scientific">Eleutherodactylus coqui</name>
    <name type="common">Puerto Rican coqui</name>
    <dbReference type="NCBI Taxonomy" id="57060"/>
    <lineage>
        <taxon>Eukaryota</taxon>
        <taxon>Metazoa</taxon>
        <taxon>Chordata</taxon>
        <taxon>Craniata</taxon>
        <taxon>Vertebrata</taxon>
        <taxon>Euteleostomi</taxon>
        <taxon>Amphibia</taxon>
        <taxon>Batrachia</taxon>
        <taxon>Anura</taxon>
        <taxon>Neobatrachia</taxon>
        <taxon>Hyloidea</taxon>
        <taxon>Eleutherodactylidae</taxon>
        <taxon>Eleutherodactylinae</taxon>
        <taxon>Eleutherodactylus</taxon>
        <taxon>Eleutherodactylus</taxon>
    </lineage>
</organism>
<sequence>MQVLFFIFYSSKKHGFCCWVLLRSQDSLQTMVQALHVSTVKGKINVQSEIKVKRSDYSYFPGAGKRKSTKCSKVLILKLSGQRIITREKCRNQNQEVNEG</sequence>
<gene>
    <name evidence="1" type="ORF">GDO78_004173</name>
</gene>
<protein>
    <submittedName>
        <fullName evidence="1">Uncharacterized protein</fullName>
    </submittedName>
</protein>
<evidence type="ECO:0000313" key="2">
    <source>
        <dbReference type="Proteomes" id="UP000770717"/>
    </source>
</evidence>